<dbReference type="EC" id="2.7.13.3" evidence="2"/>
<dbReference type="SMART" id="SM00388">
    <property type="entry name" value="HisKA"/>
    <property type="match status" value="1"/>
</dbReference>
<keyword evidence="10" id="KW-0472">Membrane</keyword>
<dbReference type="Gene3D" id="3.30.565.10">
    <property type="entry name" value="Histidine kinase-like ATPase, C-terminal domain"/>
    <property type="match status" value="1"/>
</dbReference>
<evidence type="ECO:0000256" key="1">
    <source>
        <dbReference type="ARBA" id="ARBA00000085"/>
    </source>
</evidence>
<evidence type="ECO:0000256" key="5">
    <source>
        <dbReference type="ARBA" id="ARBA00022741"/>
    </source>
</evidence>
<dbReference type="InterPro" id="IPR003661">
    <property type="entry name" value="HisK_dim/P_dom"/>
</dbReference>
<evidence type="ECO:0000256" key="9">
    <source>
        <dbReference type="SAM" id="Coils"/>
    </source>
</evidence>
<feature type="transmembrane region" description="Helical" evidence="10">
    <location>
        <begin position="37"/>
        <end position="56"/>
    </location>
</feature>
<evidence type="ECO:0000256" key="10">
    <source>
        <dbReference type="SAM" id="Phobius"/>
    </source>
</evidence>
<reference evidence="12 13" key="1">
    <citation type="submission" date="2018-10" db="EMBL/GenBank/DDBJ databases">
        <title>Genomic Encyclopedia of Archaeal and Bacterial Type Strains, Phase II (KMG-II): from individual species to whole genera.</title>
        <authorList>
            <person name="Goeker M."/>
        </authorList>
    </citation>
    <scope>NUCLEOTIDE SEQUENCE [LARGE SCALE GENOMIC DNA]</scope>
    <source>
        <strain evidence="12 13">VM1</strain>
    </source>
</reference>
<evidence type="ECO:0000256" key="2">
    <source>
        <dbReference type="ARBA" id="ARBA00012438"/>
    </source>
</evidence>
<keyword evidence="13" id="KW-1185">Reference proteome</keyword>
<keyword evidence="10" id="KW-1133">Transmembrane helix</keyword>
<dbReference type="InterPro" id="IPR036097">
    <property type="entry name" value="HisK_dim/P_sf"/>
</dbReference>
<evidence type="ECO:0000256" key="8">
    <source>
        <dbReference type="ARBA" id="ARBA00023012"/>
    </source>
</evidence>
<dbReference type="InterPro" id="IPR003594">
    <property type="entry name" value="HATPase_dom"/>
</dbReference>
<dbReference type="InterPro" id="IPR036890">
    <property type="entry name" value="HATPase_C_sf"/>
</dbReference>
<feature type="coiled-coil region" evidence="9">
    <location>
        <begin position="150"/>
        <end position="177"/>
    </location>
</feature>
<name>A0A3M0BE83_9AQUI</name>
<dbReference type="Proteomes" id="UP000280842">
    <property type="component" value="Unassembled WGS sequence"/>
</dbReference>
<evidence type="ECO:0000256" key="3">
    <source>
        <dbReference type="ARBA" id="ARBA00022553"/>
    </source>
</evidence>
<keyword evidence="4" id="KW-0808">Transferase</keyword>
<dbReference type="Pfam" id="PF02518">
    <property type="entry name" value="HATPase_c"/>
    <property type="match status" value="1"/>
</dbReference>
<dbReference type="RefSeq" id="WP_121923467.1">
    <property type="nucleotide sequence ID" value="NZ_REFO01000013.1"/>
</dbReference>
<feature type="transmembrane region" description="Helical" evidence="10">
    <location>
        <begin position="107"/>
        <end position="124"/>
    </location>
</feature>
<dbReference type="OrthoDB" id="1931120at2"/>
<feature type="domain" description="Histidine kinase" evidence="11">
    <location>
        <begin position="186"/>
        <end position="381"/>
    </location>
</feature>
<dbReference type="SUPFAM" id="SSF55874">
    <property type="entry name" value="ATPase domain of HSP90 chaperone/DNA topoisomerase II/histidine kinase"/>
    <property type="match status" value="1"/>
</dbReference>
<keyword evidence="8" id="KW-0902">Two-component regulatory system</keyword>
<evidence type="ECO:0000259" key="11">
    <source>
        <dbReference type="PROSITE" id="PS50109"/>
    </source>
</evidence>
<evidence type="ECO:0000256" key="4">
    <source>
        <dbReference type="ARBA" id="ARBA00022679"/>
    </source>
</evidence>
<keyword evidence="9" id="KW-0175">Coiled coil</keyword>
<dbReference type="PANTHER" id="PTHR43065">
    <property type="entry name" value="SENSOR HISTIDINE KINASE"/>
    <property type="match status" value="1"/>
</dbReference>
<dbReference type="PANTHER" id="PTHR43065:SF10">
    <property type="entry name" value="PEROXIDE STRESS-ACTIVATED HISTIDINE KINASE MAK3"/>
    <property type="match status" value="1"/>
</dbReference>
<dbReference type="SUPFAM" id="SSF47384">
    <property type="entry name" value="Homodimeric domain of signal transducing histidine kinase"/>
    <property type="match status" value="1"/>
</dbReference>
<dbReference type="GO" id="GO:0005524">
    <property type="term" value="F:ATP binding"/>
    <property type="evidence" value="ECO:0007669"/>
    <property type="project" value="UniProtKB-KW"/>
</dbReference>
<dbReference type="Gene3D" id="1.10.287.130">
    <property type="match status" value="1"/>
</dbReference>
<comment type="caution">
    <text evidence="12">The sequence shown here is derived from an EMBL/GenBank/DDBJ whole genome shotgun (WGS) entry which is preliminary data.</text>
</comment>
<evidence type="ECO:0000313" key="12">
    <source>
        <dbReference type="EMBL" id="RMA93298.1"/>
    </source>
</evidence>
<gene>
    <name evidence="12" type="ORF">CLV39_1360</name>
</gene>
<dbReference type="AlphaFoldDB" id="A0A3M0BE83"/>
<dbReference type="EMBL" id="REFO01000013">
    <property type="protein sequence ID" value="RMA93298.1"/>
    <property type="molecule type" value="Genomic_DNA"/>
</dbReference>
<keyword evidence="10" id="KW-0812">Transmembrane</keyword>
<keyword evidence="6 12" id="KW-0418">Kinase</keyword>
<evidence type="ECO:0000256" key="7">
    <source>
        <dbReference type="ARBA" id="ARBA00022840"/>
    </source>
</evidence>
<evidence type="ECO:0000256" key="6">
    <source>
        <dbReference type="ARBA" id="ARBA00022777"/>
    </source>
</evidence>
<sequence>MQLNQYLIGYKLGRFFFAIFFSFFYFIYLNIIKVIPFNIPIVVVIVYSIVAFVLLFSKKVIIWEFILDISFITVFMLFNYNSVFYLSILYLFPIFFYSLLTGKNNAYILSVISFISYISVRYMYNSDGISNLLIPSFLHGFSFFIIAFAGIALNKRLEQQQKEIKILEDEKKKTQMYKKLYEISANLAHEIKNPLASISGAAQLIKEGKINEKLVDIIYKESKRVDELLKNFLRLTDPYKENEEIINLDELINEIVKSHTLGKKIILNTKPIKIRANKKAIYSLIDNIFKNALYWSKSKVKITLNNNDENLILIIEDDGKGISEDIKDKIFDPFFTENPKGTGLGLAIAKNIAINLDGNILVSKSEELGGAKFIIKLPIKAKNESINS</sequence>
<proteinExistence type="predicted"/>
<dbReference type="CDD" id="cd00082">
    <property type="entry name" value="HisKA"/>
    <property type="match status" value="1"/>
</dbReference>
<evidence type="ECO:0000313" key="13">
    <source>
        <dbReference type="Proteomes" id="UP000280842"/>
    </source>
</evidence>
<keyword evidence="5" id="KW-0547">Nucleotide-binding</keyword>
<dbReference type="SMART" id="SM00387">
    <property type="entry name" value="HATPase_c"/>
    <property type="match status" value="1"/>
</dbReference>
<dbReference type="PRINTS" id="PR00344">
    <property type="entry name" value="BCTRLSENSOR"/>
</dbReference>
<dbReference type="InterPro" id="IPR005467">
    <property type="entry name" value="His_kinase_dom"/>
</dbReference>
<dbReference type="PROSITE" id="PS50109">
    <property type="entry name" value="HIS_KIN"/>
    <property type="match status" value="1"/>
</dbReference>
<dbReference type="GO" id="GO:0000155">
    <property type="term" value="F:phosphorelay sensor kinase activity"/>
    <property type="evidence" value="ECO:0007669"/>
    <property type="project" value="InterPro"/>
</dbReference>
<keyword evidence="3" id="KW-0597">Phosphoprotein</keyword>
<dbReference type="Pfam" id="PF00512">
    <property type="entry name" value="HisKA"/>
    <property type="match status" value="1"/>
</dbReference>
<dbReference type="InterPro" id="IPR004358">
    <property type="entry name" value="Sig_transdc_His_kin-like_C"/>
</dbReference>
<feature type="transmembrane region" description="Helical" evidence="10">
    <location>
        <begin position="136"/>
        <end position="153"/>
    </location>
</feature>
<protein>
    <recommendedName>
        <fullName evidence="2">histidine kinase</fullName>
        <ecNumber evidence="2">2.7.13.3</ecNumber>
    </recommendedName>
</protein>
<accession>A0A3M0BE83</accession>
<organism evidence="12 13">
    <name type="scientific">Hydrogenothermus marinus</name>
    <dbReference type="NCBI Taxonomy" id="133270"/>
    <lineage>
        <taxon>Bacteria</taxon>
        <taxon>Pseudomonadati</taxon>
        <taxon>Aquificota</taxon>
        <taxon>Aquificia</taxon>
        <taxon>Aquificales</taxon>
        <taxon>Hydrogenothermaceae</taxon>
        <taxon>Hydrogenothermus</taxon>
    </lineage>
</organism>
<keyword evidence="7" id="KW-0067">ATP-binding</keyword>
<comment type="catalytic activity">
    <reaction evidence="1">
        <text>ATP + protein L-histidine = ADP + protein N-phospho-L-histidine.</text>
        <dbReference type="EC" id="2.7.13.3"/>
    </reaction>
</comment>
<feature type="transmembrane region" description="Helical" evidence="10">
    <location>
        <begin position="12"/>
        <end position="31"/>
    </location>
</feature>